<organism evidence="1 2">
    <name type="scientific">Periweissella fabalis</name>
    <dbReference type="NCBI Taxonomy" id="1070421"/>
    <lineage>
        <taxon>Bacteria</taxon>
        <taxon>Bacillati</taxon>
        <taxon>Bacillota</taxon>
        <taxon>Bacilli</taxon>
        <taxon>Lactobacillales</taxon>
        <taxon>Lactobacillaceae</taxon>
        <taxon>Periweissella</taxon>
    </lineage>
</organism>
<dbReference type="RefSeq" id="WP_168721596.1">
    <property type="nucleotide sequence ID" value="NZ_JAAXPN010000002.1"/>
</dbReference>
<proteinExistence type="predicted"/>
<keyword evidence="2" id="KW-1185">Reference proteome</keyword>
<protein>
    <submittedName>
        <fullName evidence="1">Uncharacterized protein</fullName>
    </submittedName>
</protein>
<dbReference type="Proteomes" id="UP000549765">
    <property type="component" value="Unassembled WGS sequence"/>
</dbReference>
<sequence length="192" mass="21784">MIRQQRIKLNRSNQKWLKVAVTSFAVLASITTVDIRIENETLVRVQIPTVDASKIKSNKRSLQRQVDCAHNFREAAYTTTSYQELTHELTIAEGILAMDNVSQKTINNAVKKLRKAIVNLVDKKDDPTFLEEQLTTVVANPTTVAQMRHNIYIGNLVFRSDGATASQRQLAYQLIYQNSVARLNLHITQTTM</sequence>
<comment type="caution">
    <text evidence="1">The sequence shown here is derived from an EMBL/GenBank/DDBJ whole genome shotgun (WGS) entry which is preliminary data.</text>
</comment>
<dbReference type="Gene3D" id="1.20.1270.90">
    <property type="entry name" value="AF1782-like"/>
    <property type="match status" value="1"/>
</dbReference>
<dbReference type="EMBL" id="JAAXPN010000002">
    <property type="protein sequence ID" value="NKZ23795.1"/>
    <property type="molecule type" value="Genomic_DNA"/>
</dbReference>
<accession>A0A7X6S2B1</accession>
<name>A0A7X6S2B1_9LACO</name>
<evidence type="ECO:0000313" key="1">
    <source>
        <dbReference type="EMBL" id="NKZ23795.1"/>
    </source>
</evidence>
<reference evidence="1 2" key="1">
    <citation type="submission" date="2020-04" db="EMBL/GenBank/DDBJ databases">
        <title>MicrobeNet Type strains.</title>
        <authorList>
            <person name="Nicholson A.C."/>
        </authorList>
    </citation>
    <scope>NUCLEOTIDE SEQUENCE [LARGE SCALE GENOMIC DNA]</scope>
    <source>
        <strain evidence="1 2">CCUG 61472</strain>
    </source>
</reference>
<dbReference type="AlphaFoldDB" id="A0A7X6S2B1"/>
<evidence type="ECO:0000313" key="2">
    <source>
        <dbReference type="Proteomes" id="UP000549765"/>
    </source>
</evidence>
<gene>
    <name evidence="1" type="ORF">HF964_03100</name>
</gene>